<dbReference type="Pfam" id="PF00651">
    <property type="entry name" value="BTB"/>
    <property type="match status" value="1"/>
</dbReference>
<sequence>MAECPDKKQNESLKAEEKEHGMKILQGLNKLKHDKILCDVTLIAEGHKFHVHRVILVSCSDYFRSMFTGGMRESHQKEIELKGVTSKGLDKVLEIIYTSTTCLEGDDIFDVIAAATHLQVTPVIEFCERNFLSGMTTTNFYDFINTAKLYSMNNALKQIDVFIAKNLMQIAREGTLHLLTYEQMLNCLNSENLSLREIDIFTITWDWLRQDSAHESHAVSLMKLIRFPLISPSDLVQHVQSVDMMMSIPELRQMVLQALNYHVVPHSQPLIASLNVQLRSFVERFAQDYIEKNKKARNN</sequence>
<evidence type="ECO:0000259" key="1">
    <source>
        <dbReference type="PROSITE" id="PS50097"/>
    </source>
</evidence>
<dbReference type="SUPFAM" id="SSF54695">
    <property type="entry name" value="POZ domain"/>
    <property type="match status" value="1"/>
</dbReference>
<dbReference type="SMART" id="SM00225">
    <property type="entry name" value="BTB"/>
    <property type="match status" value="1"/>
</dbReference>
<dbReference type="Pfam" id="PF07707">
    <property type="entry name" value="BACK"/>
    <property type="match status" value="1"/>
</dbReference>
<dbReference type="Gene3D" id="1.25.40.420">
    <property type="match status" value="1"/>
</dbReference>
<accession>A0AA36BJY2</accession>
<dbReference type="InterPro" id="IPR011705">
    <property type="entry name" value="BACK"/>
</dbReference>
<reference evidence="2" key="1">
    <citation type="submission" date="2023-08" db="EMBL/GenBank/DDBJ databases">
        <authorList>
            <person name="Alioto T."/>
            <person name="Alioto T."/>
            <person name="Gomez Garrido J."/>
        </authorList>
    </citation>
    <scope>NUCLEOTIDE SEQUENCE</scope>
</reference>
<evidence type="ECO:0000313" key="2">
    <source>
        <dbReference type="EMBL" id="CAI9734816.1"/>
    </source>
</evidence>
<dbReference type="Proteomes" id="UP001162480">
    <property type="component" value="Chromosome 16"/>
</dbReference>
<gene>
    <name evidence="2" type="ORF">OCTVUL_1B009369</name>
</gene>
<proteinExistence type="predicted"/>
<keyword evidence="3" id="KW-1185">Reference proteome</keyword>
<dbReference type="AlphaFoldDB" id="A0AA36BJY2"/>
<evidence type="ECO:0000313" key="3">
    <source>
        <dbReference type="Proteomes" id="UP001162480"/>
    </source>
</evidence>
<dbReference type="EMBL" id="OX597829">
    <property type="protein sequence ID" value="CAI9734816.1"/>
    <property type="molecule type" value="Genomic_DNA"/>
</dbReference>
<name>A0AA36BJY2_OCTVU</name>
<protein>
    <submittedName>
        <fullName evidence="2">Kelch 9</fullName>
    </submittedName>
</protein>
<dbReference type="Gene3D" id="3.30.710.10">
    <property type="entry name" value="Potassium Channel Kv1.1, Chain A"/>
    <property type="match status" value="1"/>
</dbReference>
<dbReference type="PANTHER" id="PTHR45632:SF17">
    <property type="entry name" value="KELCH-LIKE PROTEIN 31"/>
    <property type="match status" value="1"/>
</dbReference>
<organism evidence="2 3">
    <name type="scientific">Octopus vulgaris</name>
    <name type="common">Common octopus</name>
    <dbReference type="NCBI Taxonomy" id="6645"/>
    <lineage>
        <taxon>Eukaryota</taxon>
        <taxon>Metazoa</taxon>
        <taxon>Spiralia</taxon>
        <taxon>Lophotrochozoa</taxon>
        <taxon>Mollusca</taxon>
        <taxon>Cephalopoda</taxon>
        <taxon>Coleoidea</taxon>
        <taxon>Octopodiformes</taxon>
        <taxon>Octopoda</taxon>
        <taxon>Incirrata</taxon>
        <taxon>Octopodidae</taxon>
        <taxon>Octopus</taxon>
    </lineage>
</organism>
<dbReference type="InterPro" id="IPR011333">
    <property type="entry name" value="SKP1/BTB/POZ_sf"/>
</dbReference>
<dbReference type="PROSITE" id="PS50097">
    <property type="entry name" value="BTB"/>
    <property type="match status" value="1"/>
</dbReference>
<dbReference type="InterPro" id="IPR000210">
    <property type="entry name" value="BTB/POZ_dom"/>
</dbReference>
<dbReference type="PANTHER" id="PTHR45632">
    <property type="entry name" value="LD33804P"/>
    <property type="match status" value="1"/>
</dbReference>
<dbReference type="SMART" id="SM00875">
    <property type="entry name" value="BACK"/>
    <property type="match status" value="1"/>
</dbReference>
<feature type="domain" description="BTB" evidence="1">
    <location>
        <begin position="38"/>
        <end position="105"/>
    </location>
</feature>